<dbReference type="InterPro" id="IPR052179">
    <property type="entry name" value="DD-CPase-like"/>
</dbReference>
<gene>
    <name evidence="2" type="ORF">COA96_07210</name>
</gene>
<keyword evidence="2" id="KW-0121">Carboxypeptidase</keyword>
<keyword evidence="2" id="KW-0378">Hydrolase</keyword>
<dbReference type="InterPro" id="IPR058193">
    <property type="entry name" value="VanY/YodJ_core_dom"/>
</dbReference>
<evidence type="ECO:0000313" key="3">
    <source>
        <dbReference type="Proteomes" id="UP000218327"/>
    </source>
</evidence>
<protein>
    <submittedName>
        <fullName evidence="2">D-alanyl-D-alanine carboxypeptidase</fullName>
    </submittedName>
</protein>
<sequence>MNKSDDFYYRMQKMHEALGISVDYAKEHRLPLCREPENLVDTELDFYQRPQKLTHDAFKAWTSMKAAATEQGISLFLISAFRGLQYQHDLIKRKLEKGQKIEQILMVNAAPGFSEHHSGCAVDVGTLGCDALVADFENTDSFQWLESKASAFGFIMSYPRDNPVGIDYEPWHWCFHSEGK</sequence>
<dbReference type="Gene3D" id="3.30.1380.10">
    <property type="match status" value="1"/>
</dbReference>
<dbReference type="SUPFAM" id="SSF55166">
    <property type="entry name" value="Hedgehog/DD-peptidase"/>
    <property type="match status" value="1"/>
</dbReference>
<dbReference type="EMBL" id="NVVJ01000016">
    <property type="protein sequence ID" value="PCJ25604.1"/>
    <property type="molecule type" value="Genomic_DNA"/>
</dbReference>
<dbReference type="AlphaFoldDB" id="A0A2A5B227"/>
<dbReference type="PANTHER" id="PTHR34385:SF1">
    <property type="entry name" value="PEPTIDOGLYCAN L-ALANYL-D-GLUTAMATE ENDOPEPTIDASE CWLK"/>
    <property type="match status" value="1"/>
</dbReference>
<dbReference type="GO" id="GO:0004180">
    <property type="term" value="F:carboxypeptidase activity"/>
    <property type="evidence" value="ECO:0007669"/>
    <property type="project" value="UniProtKB-KW"/>
</dbReference>
<comment type="caution">
    <text evidence="2">The sequence shown here is derived from an EMBL/GenBank/DDBJ whole genome shotgun (WGS) entry which is preliminary data.</text>
</comment>
<dbReference type="PANTHER" id="PTHR34385">
    <property type="entry name" value="D-ALANYL-D-ALANINE CARBOXYPEPTIDASE"/>
    <property type="match status" value="1"/>
</dbReference>
<dbReference type="InterPro" id="IPR003709">
    <property type="entry name" value="VanY-like_core_dom"/>
</dbReference>
<organism evidence="2 3">
    <name type="scientific">SAR86 cluster bacterium</name>
    <dbReference type="NCBI Taxonomy" id="2030880"/>
    <lineage>
        <taxon>Bacteria</taxon>
        <taxon>Pseudomonadati</taxon>
        <taxon>Pseudomonadota</taxon>
        <taxon>Gammaproteobacteria</taxon>
        <taxon>SAR86 cluster</taxon>
    </lineage>
</organism>
<name>A0A2A5B227_9GAMM</name>
<feature type="domain" description="D-alanyl-D-alanine carboxypeptidase-like core" evidence="1">
    <location>
        <begin position="51"/>
        <end position="176"/>
    </location>
</feature>
<dbReference type="Proteomes" id="UP000218327">
    <property type="component" value="Unassembled WGS sequence"/>
</dbReference>
<dbReference type="GO" id="GO:0006508">
    <property type="term" value="P:proteolysis"/>
    <property type="evidence" value="ECO:0007669"/>
    <property type="project" value="InterPro"/>
</dbReference>
<dbReference type="Pfam" id="PF02557">
    <property type="entry name" value="VanY"/>
    <property type="match status" value="1"/>
</dbReference>
<accession>A0A2A5B227</accession>
<dbReference type="CDD" id="cd14852">
    <property type="entry name" value="LD-carboxypeptidase"/>
    <property type="match status" value="1"/>
</dbReference>
<keyword evidence="2" id="KW-0645">Protease</keyword>
<proteinExistence type="predicted"/>
<dbReference type="InterPro" id="IPR009045">
    <property type="entry name" value="Zn_M74/Hedgehog-like"/>
</dbReference>
<evidence type="ECO:0000259" key="1">
    <source>
        <dbReference type="Pfam" id="PF02557"/>
    </source>
</evidence>
<reference evidence="3" key="1">
    <citation type="submission" date="2017-08" db="EMBL/GenBank/DDBJ databases">
        <title>A dynamic microbial community with high functional redundancy inhabits the cold, oxic subseafloor aquifer.</title>
        <authorList>
            <person name="Tully B.J."/>
            <person name="Wheat C.G."/>
            <person name="Glazer B.T."/>
            <person name="Huber J.A."/>
        </authorList>
    </citation>
    <scope>NUCLEOTIDE SEQUENCE [LARGE SCALE GENOMIC DNA]</scope>
</reference>
<evidence type="ECO:0000313" key="2">
    <source>
        <dbReference type="EMBL" id="PCJ25604.1"/>
    </source>
</evidence>